<reference evidence="3" key="1">
    <citation type="journal article" date="2021" name="mSystems">
        <title>Bacteria and Archaea Synergistically Convert Glycine Betaine to Biogenic Methane in the Formosa Cold Seep of the South China Sea.</title>
        <authorList>
            <person name="Li L."/>
            <person name="Zhang W."/>
            <person name="Zhang S."/>
            <person name="Song L."/>
            <person name="Sun Q."/>
            <person name="Zhang H."/>
            <person name="Xiang H."/>
            <person name="Dong X."/>
        </authorList>
    </citation>
    <scope>NUCLEOTIDE SEQUENCE</scope>
    <source>
        <strain evidence="3">ZWT</strain>
    </source>
</reference>
<reference evidence="3" key="2">
    <citation type="submission" date="2021-04" db="EMBL/GenBank/DDBJ databases">
        <authorList>
            <person name="Dong X."/>
        </authorList>
    </citation>
    <scope>NUCLEOTIDE SEQUENCE</scope>
    <source>
        <strain evidence="3">ZWT</strain>
    </source>
</reference>
<dbReference type="RefSeq" id="WP_250860116.1">
    <property type="nucleotide sequence ID" value="NZ_JAGSOJ010000003.1"/>
</dbReference>
<dbReference type="EMBL" id="JAGSOJ010000003">
    <property type="protein sequence ID" value="MCM1991006.1"/>
    <property type="molecule type" value="Genomic_DNA"/>
</dbReference>
<dbReference type="Pfam" id="PF22819">
    <property type="entry name" value="TcaA_5th"/>
    <property type="match status" value="1"/>
</dbReference>
<name>A0A9J6P4E2_9CLOT</name>
<proteinExistence type="predicted"/>
<accession>A0A9J6P4E2</accession>
<dbReference type="InterPro" id="IPR054528">
    <property type="entry name" value="TcaA_5th"/>
</dbReference>
<sequence>MKKICIIVMIALTLVVTGCGNKNNENKKNLNNKNASNVTEKENGKDKETEEEEKKDEASDSKEEIINVLKIGVDQKENDGFFKYNLNLSFNENGTYKYTELKDSVEVTEEDGYKFEGDFYSNKYGAIDTVLRFNEQWLKYVNDGNADVYGNILNDSEAYEDIKNFNRNGLTEKFKTLEIGEVRKHNDYYYVWTHEVIEELRSGKTTLREYNWIYKFKKIEMDFWLVDFTRDMN</sequence>
<dbReference type="PROSITE" id="PS51257">
    <property type="entry name" value="PROKAR_LIPOPROTEIN"/>
    <property type="match status" value="1"/>
</dbReference>
<protein>
    <recommendedName>
        <fullName evidence="2">TcaA protein NTF2-like domain-containing protein</fullName>
    </recommendedName>
</protein>
<feature type="domain" description="TcaA protein NTF2-like" evidence="2">
    <location>
        <begin position="151"/>
        <end position="217"/>
    </location>
</feature>
<keyword evidence="4" id="KW-1185">Reference proteome</keyword>
<gene>
    <name evidence="3" type="ORF">KDK92_14840</name>
</gene>
<feature type="region of interest" description="Disordered" evidence="1">
    <location>
        <begin position="23"/>
        <end position="59"/>
    </location>
</feature>
<dbReference type="AlphaFoldDB" id="A0A9J6P4E2"/>
<dbReference type="Proteomes" id="UP001056429">
    <property type="component" value="Unassembled WGS sequence"/>
</dbReference>
<evidence type="ECO:0000313" key="4">
    <source>
        <dbReference type="Proteomes" id="UP001056429"/>
    </source>
</evidence>
<organism evidence="3 4">
    <name type="scientific">Oceanirhabdus seepicola</name>
    <dbReference type="NCBI Taxonomy" id="2828781"/>
    <lineage>
        <taxon>Bacteria</taxon>
        <taxon>Bacillati</taxon>
        <taxon>Bacillota</taxon>
        <taxon>Clostridia</taxon>
        <taxon>Eubacteriales</taxon>
        <taxon>Clostridiaceae</taxon>
        <taxon>Oceanirhabdus</taxon>
    </lineage>
</organism>
<evidence type="ECO:0000256" key="1">
    <source>
        <dbReference type="SAM" id="MobiDB-lite"/>
    </source>
</evidence>
<feature type="compositionally biased region" description="Basic and acidic residues" evidence="1">
    <location>
        <begin position="39"/>
        <end position="48"/>
    </location>
</feature>
<evidence type="ECO:0000259" key="2">
    <source>
        <dbReference type="Pfam" id="PF22819"/>
    </source>
</evidence>
<evidence type="ECO:0000313" key="3">
    <source>
        <dbReference type="EMBL" id="MCM1991006.1"/>
    </source>
</evidence>
<comment type="caution">
    <text evidence="3">The sequence shown here is derived from an EMBL/GenBank/DDBJ whole genome shotgun (WGS) entry which is preliminary data.</text>
</comment>